<dbReference type="InterPro" id="IPR001270">
    <property type="entry name" value="ClpA/B"/>
</dbReference>
<evidence type="ECO:0000313" key="15">
    <source>
        <dbReference type="EMBL" id="UUF09547.1"/>
    </source>
</evidence>
<proteinExistence type="inferred from homology"/>
<feature type="domain" description="AAA+ ATPase" evidence="13">
    <location>
        <begin position="37"/>
        <end position="179"/>
    </location>
</feature>
<evidence type="ECO:0000256" key="10">
    <source>
        <dbReference type="ARBA" id="ARBA00022932"/>
    </source>
</evidence>
<evidence type="ECO:0000256" key="9">
    <source>
        <dbReference type="ARBA" id="ARBA00022840"/>
    </source>
</evidence>
<gene>
    <name evidence="15" type="primary">dnaX</name>
    <name evidence="14" type="ORF">J0J69_07710</name>
    <name evidence="15" type="ORF">J0J70_06255</name>
</gene>
<evidence type="ECO:0000256" key="4">
    <source>
        <dbReference type="ARBA" id="ARBA00022695"/>
    </source>
</evidence>
<evidence type="ECO:0000256" key="11">
    <source>
        <dbReference type="ARBA" id="ARBA00049244"/>
    </source>
</evidence>
<dbReference type="NCBIfam" id="TIGR02397">
    <property type="entry name" value="dnaX_nterm"/>
    <property type="match status" value="1"/>
</dbReference>
<keyword evidence="8" id="KW-0862">Zinc</keyword>
<comment type="similarity">
    <text evidence="1">Belongs to the DnaX/STICHEL family.</text>
</comment>
<dbReference type="EMBL" id="CP071250">
    <property type="protein sequence ID" value="UUF09547.1"/>
    <property type="molecule type" value="Genomic_DNA"/>
</dbReference>
<keyword evidence="4 15" id="KW-0548">Nucleotidyltransferase</keyword>
<dbReference type="Proteomes" id="UP001058016">
    <property type="component" value="Chromosome"/>
</dbReference>
<dbReference type="InterPro" id="IPR050238">
    <property type="entry name" value="DNA_Rep/Repair_Clamp_Loader"/>
</dbReference>
<keyword evidence="3 15" id="KW-0808">Transferase</keyword>
<dbReference type="GO" id="GO:0006261">
    <property type="term" value="P:DNA-templated DNA replication"/>
    <property type="evidence" value="ECO:0007669"/>
    <property type="project" value="TreeGrafter"/>
</dbReference>
<dbReference type="PANTHER" id="PTHR11669">
    <property type="entry name" value="REPLICATION FACTOR C / DNA POLYMERASE III GAMMA-TAU SUBUNIT"/>
    <property type="match status" value="1"/>
</dbReference>
<evidence type="ECO:0000256" key="3">
    <source>
        <dbReference type="ARBA" id="ARBA00022679"/>
    </source>
</evidence>
<dbReference type="InterPro" id="IPR027417">
    <property type="entry name" value="P-loop_NTPase"/>
</dbReference>
<evidence type="ECO:0000313" key="14">
    <source>
        <dbReference type="EMBL" id="UUF05005.1"/>
    </source>
</evidence>
<reference evidence="15 16" key="1">
    <citation type="submission" date="2021-03" db="EMBL/GenBank/DDBJ databases">
        <title>Comparative Genomics and Metabolomics in the genus Turicibacter.</title>
        <authorList>
            <person name="Maki J."/>
            <person name="Looft T."/>
        </authorList>
    </citation>
    <scope>NUCLEOTIDE SEQUENCE</scope>
    <source>
        <strain evidence="15">ISU324</strain>
        <strain evidence="14 16">MMM721</strain>
    </source>
</reference>
<evidence type="ECO:0000256" key="5">
    <source>
        <dbReference type="ARBA" id="ARBA00022705"/>
    </source>
</evidence>
<evidence type="ECO:0000256" key="6">
    <source>
        <dbReference type="ARBA" id="ARBA00022723"/>
    </source>
</evidence>
<dbReference type="GO" id="GO:0009360">
    <property type="term" value="C:DNA polymerase III complex"/>
    <property type="evidence" value="ECO:0007669"/>
    <property type="project" value="InterPro"/>
</dbReference>
<evidence type="ECO:0000256" key="2">
    <source>
        <dbReference type="ARBA" id="ARBA00012417"/>
    </source>
</evidence>
<keyword evidence="9" id="KW-0067">ATP-binding</keyword>
<dbReference type="Pfam" id="PF22608">
    <property type="entry name" value="DNAX_ATPase_lid"/>
    <property type="match status" value="1"/>
</dbReference>
<dbReference type="GO" id="GO:0003887">
    <property type="term" value="F:DNA-directed DNA polymerase activity"/>
    <property type="evidence" value="ECO:0007669"/>
    <property type="project" value="UniProtKB-KW"/>
</dbReference>
<dbReference type="Gene3D" id="1.20.272.10">
    <property type="match status" value="1"/>
</dbReference>
<evidence type="ECO:0000313" key="16">
    <source>
        <dbReference type="Proteomes" id="UP001058016"/>
    </source>
</evidence>
<dbReference type="PRINTS" id="PR00300">
    <property type="entry name" value="CLPPROTEASEA"/>
</dbReference>
<name>A0A9Q9CT56_9FIRM</name>
<keyword evidence="7" id="KW-0547">Nucleotide-binding</keyword>
<dbReference type="InterPro" id="IPR008921">
    <property type="entry name" value="DNA_pol3_clamp-load_cplx_C"/>
</dbReference>
<dbReference type="NCBIfam" id="NF004046">
    <property type="entry name" value="PRK05563.1"/>
    <property type="match status" value="1"/>
</dbReference>
<dbReference type="Pfam" id="PF12169">
    <property type="entry name" value="DNA_pol3_gamma3"/>
    <property type="match status" value="1"/>
</dbReference>
<dbReference type="GO" id="GO:0005524">
    <property type="term" value="F:ATP binding"/>
    <property type="evidence" value="ECO:0007669"/>
    <property type="project" value="UniProtKB-KW"/>
</dbReference>
<evidence type="ECO:0000256" key="12">
    <source>
        <dbReference type="SAM" id="Coils"/>
    </source>
</evidence>
<dbReference type="SUPFAM" id="SSF52540">
    <property type="entry name" value="P-loop containing nucleoside triphosphate hydrolases"/>
    <property type="match status" value="1"/>
</dbReference>
<dbReference type="FunFam" id="3.40.50.300:FF:000014">
    <property type="entry name" value="DNA polymerase III subunit gamma/tau"/>
    <property type="match status" value="1"/>
</dbReference>
<dbReference type="PANTHER" id="PTHR11669:SF0">
    <property type="entry name" value="PROTEIN STICHEL-LIKE 2"/>
    <property type="match status" value="1"/>
</dbReference>
<dbReference type="GO" id="GO:0046872">
    <property type="term" value="F:metal ion binding"/>
    <property type="evidence" value="ECO:0007669"/>
    <property type="project" value="UniProtKB-KW"/>
</dbReference>
<evidence type="ECO:0000259" key="13">
    <source>
        <dbReference type="SMART" id="SM00382"/>
    </source>
</evidence>
<dbReference type="InterPro" id="IPR022754">
    <property type="entry name" value="DNA_pol_III_gamma-3"/>
</dbReference>
<dbReference type="CDD" id="cd00009">
    <property type="entry name" value="AAA"/>
    <property type="match status" value="1"/>
</dbReference>
<dbReference type="InterPro" id="IPR003593">
    <property type="entry name" value="AAA+_ATPase"/>
</dbReference>
<feature type="coiled-coil region" evidence="12">
    <location>
        <begin position="358"/>
        <end position="392"/>
    </location>
</feature>
<keyword evidence="12" id="KW-0175">Coiled coil</keyword>
<dbReference type="InterPro" id="IPR012763">
    <property type="entry name" value="DNA_pol_III_sug/sutau_N"/>
</dbReference>
<dbReference type="Pfam" id="PF13177">
    <property type="entry name" value="DNA_pol3_delta2"/>
    <property type="match status" value="1"/>
</dbReference>
<keyword evidence="10" id="KW-0239">DNA-directed DNA polymerase</keyword>
<dbReference type="Gene3D" id="3.40.50.300">
    <property type="entry name" value="P-loop containing nucleotide triphosphate hydrolases"/>
    <property type="match status" value="1"/>
</dbReference>
<dbReference type="CDD" id="cd18137">
    <property type="entry name" value="HLD_clamp_pol_III_gamma_tau"/>
    <property type="match status" value="1"/>
</dbReference>
<comment type="catalytic activity">
    <reaction evidence="11">
        <text>DNA(n) + a 2'-deoxyribonucleoside 5'-triphosphate = DNA(n+1) + diphosphate</text>
        <dbReference type="Rhea" id="RHEA:22508"/>
        <dbReference type="Rhea" id="RHEA-COMP:17339"/>
        <dbReference type="Rhea" id="RHEA-COMP:17340"/>
        <dbReference type="ChEBI" id="CHEBI:33019"/>
        <dbReference type="ChEBI" id="CHEBI:61560"/>
        <dbReference type="ChEBI" id="CHEBI:173112"/>
        <dbReference type="EC" id="2.7.7.7"/>
    </reaction>
</comment>
<sequence>MSYHALYRAHRPQKFSDVVGQKHIVRTVQNALKHERLSHAYLFCGPRGTGKTSIAKIIAKAVNCINYPTAEPCNECVNCTTITNGSNADVFEIDAASNNGVDEIREIRDKVKYAPTMGRYKVYIIDEVHMLSTGAFNALLKTLEEPPKHVIFILATTEPHKIPPTIISRCQRFDFKQISTKEIYEHLVEIIKQQDLAYEEEAVQLVSELAEGGMRDALSLLDQVISYSDDKITLDDVHALSGTIANHQLLQIIKAIEELNFSHVIDLIKDMTENGKEPSRIIDGLITVYRDLLVYQKSQISVSNLLTNNPMFTELVENLNSNDIVTYLFKLNKLQSELRYSNHPELMLEVGLLSLSDTNDQSDNNKDYQTEINDLKQEITLLKRLVKKIEHTGPVKAEPSINKSDSQFKMNLFNEPEVVELKLPKEPEPIILPEHVTPEMLTIEQILSKATKEARDHVLQKWAQLNPILMPDYKEVIVLLQDGNVVAASDEGFILTYKHEPGCKRLLREDNRKIAEQIVAYLFGSPYPFNVMPEAFWLEQRQSYIEQKKNGVEPRLKQYSQDIKNVINYNEESQTKDNGFVEDIVKMFGADLVNIIDE</sequence>
<organism evidence="15 17">
    <name type="scientific">Turicibacter bilis</name>
    <dbReference type="NCBI Taxonomy" id="2735723"/>
    <lineage>
        <taxon>Bacteria</taxon>
        <taxon>Bacillati</taxon>
        <taxon>Bacillota</taxon>
        <taxon>Erysipelotrichia</taxon>
        <taxon>Erysipelotrichales</taxon>
        <taxon>Turicibacteraceae</taxon>
        <taxon>Turicibacter</taxon>
    </lineage>
</organism>
<dbReference type="FunFam" id="1.10.8.60:FF:000013">
    <property type="entry name" value="DNA polymerase III subunit gamma/tau"/>
    <property type="match status" value="1"/>
</dbReference>
<evidence type="ECO:0000256" key="8">
    <source>
        <dbReference type="ARBA" id="ARBA00022833"/>
    </source>
</evidence>
<dbReference type="EMBL" id="CP071249">
    <property type="protein sequence ID" value="UUF05005.1"/>
    <property type="molecule type" value="Genomic_DNA"/>
</dbReference>
<keyword evidence="16" id="KW-1185">Reference proteome</keyword>
<dbReference type="Gene3D" id="1.10.8.60">
    <property type="match status" value="1"/>
</dbReference>
<dbReference type="Proteomes" id="UP001058072">
    <property type="component" value="Chromosome"/>
</dbReference>
<evidence type="ECO:0000256" key="1">
    <source>
        <dbReference type="ARBA" id="ARBA00006360"/>
    </source>
</evidence>
<evidence type="ECO:0000313" key="17">
    <source>
        <dbReference type="Proteomes" id="UP001058072"/>
    </source>
</evidence>
<dbReference type="SMART" id="SM00382">
    <property type="entry name" value="AAA"/>
    <property type="match status" value="1"/>
</dbReference>
<protein>
    <recommendedName>
        <fullName evidence="2">DNA-directed DNA polymerase</fullName>
        <ecNumber evidence="2">2.7.7.7</ecNumber>
    </recommendedName>
</protein>
<dbReference type="RefSeq" id="WP_055277481.1">
    <property type="nucleotide sequence ID" value="NZ_CP071249.1"/>
</dbReference>
<dbReference type="InterPro" id="IPR045085">
    <property type="entry name" value="HLD_clamp_pol_III_gamma_tau"/>
</dbReference>
<keyword evidence="5" id="KW-0235">DNA replication</keyword>
<dbReference type="AlphaFoldDB" id="A0A9Q9CT56"/>
<dbReference type="SUPFAM" id="SSF48019">
    <property type="entry name" value="post-AAA+ oligomerization domain-like"/>
    <property type="match status" value="1"/>
</dbReference>
<dbReference type="GO" id="GO:0003677">
    <property type="term" value="F:DNA binding"/>
    <property type="evidence" value="ECO:0007669"/>
    <property type="project" value="InterPro"/>
</dbReference>
<keyword evidence="6" id="KW-0479">Metal-binding</keyword>
<dbReference type="EC" id="2.7.7.7" evidence="2"/>
<evidence type="ECO:0000256" key="7">
    <source>
        <dbReference type="ARBA" id="ARBA00022741"/>
    </source>
</evidence>
<accession>A0A9Q9CT56</accession>